<dbReference type="Proteomes" id="UP000319257">
    <property type="component" value="Unassembled WGS sequence"/>
</dbReference>
<comment type="caution">
    <text evidence="9">The sequence shown here is derived from an EMBL/GenBank/DDBJ whole genome shotgun (WGS) entry which is preliminary data.</text>
</comment>
<dbReference type="InParanoid" id="A0A507AQ26"/>
<name>A0A507AQ26_9PEZI</name>
<evidence type="ECO:0000256" key="7">
    <source>
        <dbReference type="ARBA" id="ARBA00023269"/>
    </source>
</evidence>
<dbReference type="GO" id="GO:0046982">
    <property type="term" value="F:protein heterodimerization activity"/>
    <property type="evidence" value="ECO:0007669"/>
    <property type="project" value="InterPro"/>
</dbReference>
<gene>
    <name evidence="9" type="ORF">E0L32_011094</name>
</gene>
<evidence type="ECO:0000256" key="8">
    <source>
        <dbReference type="SAM" id="MobiDB-lite"/>
    </source>
</evidence>
<evidence type="ECO:0000256" key="3">
    <source>
        <dbReference type="ARBA" id="ARBA00006564"/>
    </source>
</evidence>
<keyword evidence="4" id="KW-0158">Chromosome</keyword>
<comment type="similarity">
    <text evidence="3">Belongs to the histone H4 family.</text>
</comment>
<dbReference type="SMART" id="SM00417">
    <property type="entry name" value="H4"/>
    <property type="match status" value="1"/>
</dbReference>
<dbReference type="EMBL" id="SKBQ01000098">
    <property type="protein sequence ID" value="TPX06949.1"/>
    <property type="molecule type" value="Genomic_DNA"/>
</dbReference>
<dbReference type="OrthoDB" id="3919494at2759"/>
<keyword evidence="6" id="KW-0539">Nucleus</keyword>
<dbReference type="GO" id="GO:0005634">
    <property type="term" value="C:nucleus"/>
    <property type="evidence" value="ECO:0007669"/>
    <property type="project" value="UniProtKB-SubCell"/>
</dbReference>
<dbReference type="RefSeq" id="XP_030988660.1">
    <property type="nucleotide sequence ID" value="XM_031133786.1"/>
</dbReference>
<evidence type="ECO:0000313" key="9">
    <source>
        <dbReference type="EMBL" id="TPX06949.1"/>
    </source>
</evidence>
<sequence length="116" mass="12476">MPPTVPKSGGPKGLTAPSSSAPSSAPYKPGMVGGKGKAVLSGKRHRRIARRGGVKRISSAIYDDVREALKTRLRMIIHDCVVFAEHRNGKTITVADVVYSLKRNGKTIYGFGEAER</sequence>
<evidence type="ECO:0000256" key="1">
    <source>
        <dbReference type="ARBA" id="ARBA00004123"/>
    </source>
</evidence>
<organism evidence="9 10">
    <name type="scientific">Thyridium curvatum</name>
    <dbReference type="NCBI Taxonomy" id="1093900"/>
    <lineage>
        <taxon>Eukaryota</taxon>
        <taxon>Fungi</taxon>
        <taxon>Dikarya</taxon>
        <taxon>Ascomycota</taxon>
        <taxon>Pezizomycotina</taxon>
        <taxon>Sordariomycetes</taxon>
        <taxon>Sordariomycetidae</taxon>
        <taxon>Thyridiales</taxon>
        <taxon>Thyridiaceae</taxon>
        <taxon>Thyridium</taxon>
    </lineage>
</organism>
<keyword evidence="10" id="KW-1185">Reference proteome</keyword>
<feature type="compositionally biased region" description="Low complexity" evidence="8">
    <location>
        <begin position="16"/>
        <end position="26"/>
    </location>
</feature>
<keyword evidence="7" id="KW-0544">Nucleosome core</keyword>
<dbReference type="GeneID" id="41978541"/>
<dbReference type="GO" id="GO:0003677">
    <property type="term" value="F:DNA binding"/>
    <property type="evidence" value="ECO:0007669"/>
    <property type="project" value="UniProtKB-KW"/>
</dbReference>
<evidence type="ECO:0000256" key="5">
    <source>
        <dbReference type="ARBA" id="ARBA00023125"/>
    </source>
</evidence>
<dbReference type="STRING" id="1093900.A0A507AQ26"/>
<feature type="region of interest" description="Disordered" evidence="8">
    <location>
        <begin position="1"/>
        <end position="47"/>
    </location>
</feature>
<dbReference type="SUPFAM" id="SSF47113">
    <property type="entry name" value="Histone-fold"/>
    <property type="match status" value="1"/>
</dbReference>
<proteinExistence type="inferred from homology"/>
<evidence type="ECO:0000313" key="10">
    <source>
        <dbReference type="Proteomes" id="UP000319257"/>
    </source>
</evidence>
<evidence type="ECO:0000256" key="6">
    <source>
        <dbReference type="ARBA" id="ARBA00023242"/>
    </source>
</evidence>
<keyword evidence="5" id="KW-0238">DNA-binding</keyword>
<dbReference type="GO" id="GO:0030527">
    <property type="term" value="F:structural constituent of chromatin"/>
    <property type="evidence" value="ECO:0007669"/>
    <property type="project" value="InterPro"/>
</dbReference>
<dbReference type="Gene3D" id="1.10.20.10">
    <property type="entry name" value="Histone, subunit A"/>
    <property type="match status" value="1"/>
</dbReference>
<evidence type="ECO:0008006" key="11">
    <source>
        <dbReference type="Google" id="ProtNLM"/>
    </source>
</evidence>
<dbReference type="GO" id="GO:0000786">
    <property type="term" value="C:nucleosome"/>
    <property type="evidence" value="ECO:0007669"/>
    <property type="project" value="UniProtKB-KW"/>
</dbReference>
<reference evidence="9 10" key="1">
    <citation type="submission" date="2019-06" db="EMBL/GenBank/DDBJ databases">
        <title>Draft genome sequence of the filamentous fungus Phialemoniopsis curvata isolated from diesel fuel.</title>
        <authorList>
            <person name="Varaljay V.A."/>
            <person name="Lyon W.J."/>
            <person name="Crouch A.L."/>
            <person name="Drake C.E."/>
            <person name="Hollomon J.M."/>
            <person name="Nadeau L.J."/>
            <person name="Nunn H.S."/>
            <person name="Stevenson B.S."/>
            <person name="Bojanowski C.L."/>
            <person name="Crookes-Goodson W.J."/>
        </authorList>
    </citation>
    <scope>NUCLEOTIDE SEQUENCE [LARGE SCALE GENOMIC DNA]</scope>
    <source>
        <strain evidence="9 10">D216</strain>
    </source>
</reference>
<evidence type="ECO:0000256" key="4">
    <source>
        <dbReference type="ARBA" id="ARBA00022454"/>
    </source>
</evidence>
<dbReference type="InterPro" id="IPR009072">
    <property type="entry name" value="Histone-fold"/>
</dbReference>
<evidence type="ECO:0000256" key="2">
    <source>
        <dbReference type="ARBA" id="ARBA00004286"/>
    </source>
</evidence>
<protein>
    <recommendedName>
        <fullName evidence="11">Histone H4</fullName>
    </recommendedName>
</protein>
<dbReference type="PANTHER" id="PTHR10484">
    <property type="entry name" value="HISTONE H4"/>
    <property type="match status" value="1"/>
</dbReference>
<dbReference type="AlphaFoldDB" id="A0A507AQ26"/>
<comment type="subcellular location">
    <subcellularLocation>
        <location evidence="2">Chromosome</location>
    </subcellularLocation>
    <subcellularLocation>
        <location evidence="1">Nucleus</location>
    </subcellularLocation>
</comment>
<dbReference type="InterPro" id="IPR001951">
    <property type="entry name" value="Histone_H4"/>
</dbReference>
<accession>A0A507AQ26</accession>
<dbReference type="CDD" id="cd22912">
    <property type="entry name" value="HFD_H4"/>
    <property type="match status" value="1"/>
</dbReference>